<dbReference type="GO" id="GO:0003677">
    <property type="term" value="F:DNA binding"/>
    <property type="evidence" value="ECO:0007669"/>
    <property type="project" value="UniProtKB-KW"/>
</dbReference>
<dbReference type="SUPFAM" id="SSF116734">
    <property type="entry name" value="DNA methylase specificity domain"/>
    <property type="match status" value="2"/>
</dbReference>
<accession>A0A368KMU0</accession>
<gene>
    <name evidence="5" type="ORF">DTL42_18470</name>
</gene>
<dbReference type="AlphaFoldDB" id="A0A368KMU0"/>
<evidence type="ECO:0000313" key="5">
    <source>
        <dbReference type="EMBL" id="RCS43970.1"/>
    </source>
</evidence>
<dbReference type="PANTHER" id="PTHR43140">
    <property type="entry name" value="TYPE-1 RESTRICTION ENZYME ECOKI SPECIFICITY PROTEIN"/>
    <property type="match status" value="1"/>
</dbReference>
<dbReference type="Proteomes" id="UP000253562">
    <property type="component" value="Unassembled WGS sequence"/>
</dbReference>
<comment type="similarity">
    <text evidence="1">Belongs to the type-I restriction system S methylase family.</text>
</comment>
<dbReference type="GO" id="GO:0004519">
    <property type="term" value="F:endonuclease activity"/>
    <property type="evidence" value="ECO:0007669"/>
    <property type="project" value="UniProtKB-KW"/>
</dbReference>
<sequence>MSLKKYPIYVSSDSWQGDVPSHWRKTSLKYLGEYQNGYAFKPTDWGEIGRPIIRIAQLTSDAAPNLFAGKLDEKLKVEDGDLLFSWSATIDTYIWSSGPSWLNQHIFKVTPSADANKKFLFYLIKHVAPKLADVDAHGSTMRHIKKEDLGERVYVPDIEEQEAIAKFLDAETSKIDALVAEQRRLIELLAEKRQAVISHAVTKGLDPHVRMKPSGIEWLGDVPEHWEVKKIKHSVLSIEQGWSPQCENDPVDSEKQWGVLKVGCVNYGKFNADENKALPTDLEAKPELSIVQGDLLISRANTIELVGSAAVAERDYPNLMLCDKLYRLRLNLNVLLPQFLCHFLTSELAREPIELGASGASPSMKNIAQSVITDLYFAAPDIAEQRRILDSLGSTLSELDHLALQVDQSIALLQERRTALISAAVTGKIDVREFASEETV</sequence>
<organism evidence="5 6">
    <name type="scientific">Bremerella cremea</name>
    <dbReference type="NCBI Taxonomy" id="1031537"/>
    <lineage>
        <taxon>Bacteria</taxon>
        <taxon>Pseudomonadati</taxon>
        <taxon>Planctomycetota</taxon>
        <taxon>Planctomycetia</taxon>
        <taxon>Pirellulales</taxon>
        <taxon>Pirellulaceae</taxon>
        <taxon>Bremerella</taxon>
    </lineage>
</organism>
<evidence type="ECO:0000256" key="1">
    <source>
        <dbReference type="ARBA" id="ARBA00010923"/>
    </source>
</evidence>
<dbReference type="EMBL" id="QPEX01000037">
    <property type="protein sequence ID" value="RCS43970.1"/>
    <property type="molecule type" value="Genomic_DNA"/>
</dbReference>
<dbReference type="InterPro" id="IPR000055">
    <property type="entry name" value="Restrct_endonuc_typeI_TRD"/>
</dbReference>
<feature type="domain" description="Type I restriction modification DNA specificity" evidence="4">
    <location>
        <begin position="20"/>
        <end position="175"/>
    </location>
</feature>
<evidence type="ECO:0000256" key="3">
    <source>
        <dbReference type="ARBA" id="ARBA00023125"/>
    </source>
</evidence>
<evidence type="ECO:0000259" key="4">
    <source>
        <dbReference type="Pfam" id="PF01420"/>
    </source>
</evidence>
<keyword evidence="2" id="KW-0680">Restriction system</keyword>
<name>A0A368KMU0_9BACT</name>
<dbReference type="InterPro" id="IPR044946">
    <property type="entry name" value="Restrct_endonuc_typeI_TRD_sf"/>
</dbReference>
<dbReference type="Gene3D" id="1.10.287.1120">
    <property type="entry name" value="Bipartite methylase S protein"/>
    <property type="match status" value="1"/>
</dbReference>
<protein>
    <submittedName>
        <fullName evidence="5">Restriction endonuclease subunit S</fullName>
    </submittedName>
</protein>
<dbReference type="CDD" id="cd17254">
    <property type="entry name" value="RMtype1_S_FclI-TRD1-CR1_like"/>
    <property type="match status" value="1"/>
</dbReference>
<keyword evidence="5" id="KW-0255">Endonuclease</keyword>
<dbReference type="PANTHER" id="PTHR43140:SF1">
    <property type="entry name" value="TYPE I RESTRICTION ENZYME ECOKI SPECIFICITY SUBUNIT"/>
    <property type="match status" value="1"/>
</dbReference>
<comment type="caution">
    <text evidence="5">The sequence shown here is derived from an EMBL/GenBank/DDBJ whole genome shotgun (WGS) entry which is preliminary data.</text>
</comment>
<keyword evidence="5" id="KW-0540">Nuclease</keyword>
<dbReference type="OrthoDB" id="9795776at2"/>
<dbReference type="GO" id="GO:0009307">
    <property type="term" value="P:DNA restriction-modification system"/>
    <property type="evidence" value="ECO:0007669"/>
    <property type="project" value="UniProtKB-KW"/>
</dbReference>
<evidence type="ECO:0000256" key="2">
    <source>
        <dbReference type="ARBA" id="ARBA00022747"/>
    </source>
</evidence>
<dbReference type="InterPro" id="IPR051212">
    <property type="entry name" value="Type-I_RE_S_subunit"/>
</dbReference>
<evidence type="ECO:0000313" key="6">
    <source>
        <dbReference type="Proteomes" id="UP000253562"/>
    </source>
</evidence>
<dbReference type="Pfam" id="PF01420">
    <property type="entry name" value="Methylase_S"/>
    <property type="match status" value="1"/>
</dbReference>
<keyword evidence="5" id="KW-0378">Hydrolase</keyword>
<dbReference type="CDD" id="cd17261">
    <property type="entry name" value="RMtype1_S_EcoKI-TRD2-CR2_like"/>
    <property type="match status" value="1"/>
</dbReference>
<dbReference type="Gene3D" id="3.90.220.20">
    <property type="entry name" value="DNA methylase specificity domains"/>
    <property type="match status" value="2"/>
</dbReference>
<keyword evidence="3" id="KW-0238">DNA-binding</keyword>
<proteinExistence type="inferred from homology"/>
<reference evidence="5 6" key="1">
    <citation type="submission" date="2018-07" db="EMBL/GenBank/DDBJ databases">
        <title>Comparative genomes isolates from brazilian mangrove.</title>
        <authorList>
            <person name="De Araujo J.E."/>
            <person name="Taketani R.G."/>
            <person name="Silva M.C.P."/>
            <person name="Lourenco M.V."/>
            <person name="Oliveira V.M."/>
            <person name="Andreote F.D."/>
        </authorList>
    </citation>
    <scope>NUCLEOTIDE SEQUENCE [LARGE SCALE GENOMIC DNA]</scope>
    <source>
        <strain evidence="5 6">HEX PRIS-MGV</strain>
    </source>
</reference>